<dbReference type="RefSeq" id="XP_018071639.1">
    <property type="nucleotide sequence ID" value="XM_018214868.1"/>
</dbReference>
<proteinExistence type="predicted"/>
<protein>
    <submittedName>
        <fullName evidence="2">Uncharacterized protein</fullName>
    </submittedName>
</protein>
<dbReference type="AlphaFoldDB" id="A0A194XAV9"/>
<feature type="compositionally biased region" description="Basic and acidic residues" evidence="1">
    <location>
        <begin position="183"/>
        <end position="202"/>
    </location>
</feature>
<evidence type="ECO:0000256" key="1">
    <source>
        <dbReference type="SAM" id="MobiDB-lite"/>
    </source>
</evidence>
<feature type="region of interest" description="Disordered" evidence="1">
    <location>
        <begin position="120"/>
        <end position="163"/>
    </location>
</feature>
<dbReference type="InParanoid" id="A0A194XAV9"/>
<organism evidence="2 3">
    <name type="scientific">Mollisia scopiformis</name>
    <name type="common">Conifer needle endophyte fungus</name>
    <name type="synonym">Phialocephala scopiformis</name>
    <dbReference type="NCBI Taxonomy" id="149040"/>
    <lineage>
        <taxon>Eukaryota</taxon>
        <taxon>Fungi</taxon>
        <taxon>Dikarya</taxon>
        <taxon>Ascomycota</taxon>
        <taxon>Pezizomycotina</taxon>
        <taxon>Leotiomycetes</taxon>
        <taxon>Helotiales</taxon>
        <taxon>Mollisiaceae</taxon>
        <taxon>Mollisia</taxon>
    </lineage>
</organism>
<dbReference type="GeneID" id="28824594"/>
<feature type="compositionally biased region" description="Polar residues" evidence="1">
    <location>
        <begin position="79"/>
        <end position="94"/>
    </location>
</feature>
<feature type="compositionally biased region" description="Low complexity" evidence="1">
    <location>
        <begin position="15"/>
        <end position="27"/>
    </location>
</feature>
<dbReference type="Proteomes" id="UP000070700">
    <property type="component" value="Unassembled WGS sequence"/>
</dbReference>
<feature type="compositionally biased region" description="Basic and acidic residues" evidence="1">
    <location>
        <begin position="144"/>
        <end position="162"/>
    </location>
</feature>
<evidence type="ECO:0000313" key="3">
    <source>
        <dbReference type="Proteomes" id="UP000070700"/>
    </source>
</evidence>
<name>A0A194XAV9_MOLSC</name>
<dbReference type="EMBL" id="KQ947414">
    <property type="protein sequence ID" value="KUJ17284.1"/>
    <property type="molecule type" value="Genomic_DNA"/>
</dbReference>
<sequence length="234" mass="26413">MSLSRSVDRYAAQQTLSVSSLSSSPTSHTDHARTYPLKQTNKPHYNAFSEPPLSTSVPLPISKGLNEKERRPVTRKPVPQSSAGPETDDNTSVGSRYDTNEVYNEISIARSEAERYQNTLKNNPMKLNKTANPSSIIPTSRSRTLHDDSTPQPSKETKRKTSFDSFSFHTGDEAFFSIRRRGRTPEPKKDTESEHSFESFHAGDEDAFQAHLTRSAILARMGRREEKRWGCCFM</sequence>
<evidence type="ECO:0000313" key="2">
    <source>
        <dbReference type="EMBL" id="KUJ17284.1"/>
    </source>
</evidence>
<reference evidence="2 3" key="1">
    <citation type="submission" date="2015-10" db="EMBL/GenBank/DDBJ databases">
        <title>Full genome of DAOMC 229536 Phialocephala scopiformis, a fungal endophyte of spruce producing the potent anti-insectan compound rugulosin.</title>
        <authorList>
            <consortium name="DOE Joint Genome Institute"/>
            <person name="Walker A.K."/>
            <person name="Frasz S.L."/>
            <person name="Seifert K.A."/>
            <person name="Miller J.D."/>
            <person name="Mondo S.J."/>
            <person name="Labutti K."/>
            <person name="Lipzen A."/>
            <person name="Dockter R."/>
            <person name="Kennedy M."/>
            <person name="Grigoriev I.V."/>
            <person name="Spatafora J.W."/>
        </authorList>
    </citation>
    <scope>NUCLEOTIDE SEQUENCE [LARGE SCALE GENOMIC DNA]</scope>
    <source>
        <strain evidence="2 3">CBS 120377</strain>
    </source>
</reference>
<keyword evidence="3" id="KW-1185">Reference proteome</keyword>
<feature type="region of interest" description="Disordered" evidence="1">
    <location>
        <begin position="177"/>
        <end position="202"/>
    </location>
</feature>
<accession>A0A194XAV9</accession>
<feature type="region of interest" description="Disordered" evidence="1">
    <location>
        <begin position="1"/>
        <end position="98"/>
    </location>
</feature>
<gene>
    <name evidence="2" type="ORF">LY89DRAFT_684372</name>
</gene>
<dbReference type="KEGG" id="psco:LY89DRAFT_684372"/>
<feature type="compositionally biased region" description="Polar residues" evidence="1">
    <location>
        <begin position="129"/>
        <end position="142"/>
    </location>
</feature>